<accession>A0A1W1VKV2</accession>
<keyword evidence="2" id="KW-1133">Transmembrane helix</keyword>
<feature type="transmembrane region" description="Helical" evidence="2">
    <location>
        <begin position="30"/>
        <end position="47"/>
    </location>
</feature>
<dbReference type="InterPro" id="IPR001457">
    <property type="entry name" value="NADH_UbQ/plastoQ_OxRdtase_su6"/>
</dbReference>
<evidence type="ECO:0000256" key="2">
    <source>
        <dbReference type="RuleBase" id="RU004429"/>
    </source>
</evidence>
<organism evidence="3 4">
    <name type="scientific">Desulfonispora thiosulfatigenes DSM 11270</name>
    <dbReference type="NCBI Taxonomy" id="656914"/>
    <lineage>
        <taxon>Bacteria</taxon>
        <taxon>Bacillati</taxon>
        <taxon>Bacillota</taxon>
        <taxon>Clostridia</taxon>
        <taxon>Eubacteriales</taxon>
        <taxon>Peptococcaceae</taxon>
        <taxon>Desulfonispora</taxon>
    </lineage>
</organism>
<dbReference type="AlphaFoldDB" id="A0A1W1VKV2"/>
<proteinExistence type="inferred from homology"/>
<comment type="similarity">
    <text evidence="1 2">Belongs to the complex I subunit 6 family.</text>
</comment>
<dbReference type="EC" id="7.1.1.-" evidence="2"/>
<keyword evidence="2" id="KW-0520">NAD</keyword>
<dbReference type="GO" id="GO:0008137">
    <property type="term" value="F:NADH dehydrogenase (ubiquinone) activity"/>
    <property type="evidence" value="ECO:0007669"/>
    <property type="project" value="UniProtKB-UniRule"/>
</dbReference>
<keyword evidence="2" id="KW-0472">Membrane</keyword>
<keyword evidence="2" id="KW-1003">Cell membrane</keyword>
<name>A0A1W1VKV2_DESTI</name>
<evidence type="ECO:0000256" key="1">
    <source>
        <dbReference type="ARBA" id="ARBA00005698"/>
    </source>
</evidence>
<feature type="transmembrane region" description="Helical" evidence="2">
    <location>
        <begin position="53"/>
        <end position="75"/>
    </location>
</feature>
<keyword evidence="2" id="KW-0874">Quinone</keyword>
<dbReference type="OrthoDB" id="9814997at2"/>
<gene>
    <name evidence="3" type="ORF">SAMN00017405_0110</name>
</gene>
<dbReference type="InterPro" id="IPR042106">
    <property type="entry name" value="Nuo/plastoQ_OxRdtase_6_NuoJ"/>
</dbReference>
<comment type="function">
    <text evidence="2">NDH-1 shuttles electrons from NADH, via FMN and iron-sulfur (Fe-S) centers, to quinones in the respiratory chain. Couples the redox reaction to proton translocation (for every two electrons transferred, four hydrogen ions are translocated across the cytoplasmic membrane), and thus conserves the redox energy in a proton gradient.</text>
</comment>
<dbReference type="PANTHER" id="PTHR33269">
    <property type="entry name" value="NADH-UBIQUINONE OXIDOREDUCTASE CHAIN 6"/>
    <property type="match status" value="1"/>
</dbReference>
<protein>
    <recommendedName>
        <fullName evidence="2">NADH-quinone oxidoreductase subunit J</fullName>
        <ecNumber evidence="2">7.1.1.-</ecNumber>
    </recommendedName>
</protein>
<feature type="transmembrane region" description="Helical" evidence="2">
    <location>
        <begin position="96"/>
        <end position="117"/>
    </location>
</feature>
<dbReference type="EMBL" id="FWWT01000022">
    <property type="protein sequence ID" value="SMB93913.1"/>
    <property type="molecule type" value="Genomic_DNA"/>
</dbReference>
<dbReference type="Gene3D" id="1.20.120.1200">
    <property type="entry name" value="NADH-ubiquinone/plastoquinone oxidoreductase chain 6, subunit NuoJ"/>
    <property type="match status" value="1"/>
</dbReference>
<dbReference type="STRING" id="656914.SAMN00017405_0110"/>
<dbReference type="Pfam" id="PF00499">
    <property type="entry name" value="Oxidored_q3"/>
    <property type="match status" value="1"/>
</dbReference>
<dbReference type="GO" id="GO:0048038">
    <property type="term" value="F:quinone binding"/>
    <property type="evidence" value="ECO:0007669"/>
    <property type="project" value="UniProtKB-UniRule"/>
</dbReference>
<sequence length="165" mass="17955">MELLVFWALSFVILGTAIAVVFLDNIIHCALFLILTFIGVAGIYLTLSADFIAIVQILVYAGAVSILIVFSIMLVSRNDGSMKDTNPLGMYKWTSGIISAALFSVISFFIIKTPWDINVGIVTNSMEKFAEVLLSDYVLSFELAAILLLVALVGAIIIAREVKES</sequence>
<dbReference type="RefSeq" id="WP_084053935.1">
    <property type="nucleotide sequence ID" value="NZ_FWWT01000022.1"/>
</dbReference>
<reference evidence="3 4" key="1">
    <citation type="submission" date="2017-04" db="EMBL/GenBank/DDBJ databases">
        <authorList>
            <person name="Afonso C.L."/>
            <person name="Miller P.J."/>
            <person name="Scott M.A."/>
            <person name="Spackman E."/>
            <person name="Goraichik I."/>
            <person name="Dimitrov K.M."/>
            <person name="Suarez D.L."/>
            <person name="Swayne D.E."/>
        </authorList>
    </citation>
    <scope>NUCLEOTIDE SEQUENCE [LARGE SCALE GENOMIC DNA]</scope>
    <source>
        <strain evidence="3 4">DSM 11270</strain>
    </source>
</reference>
<evidence type="ECO:0000313" key="4">
    <source>
        <dbReference type="Proteomes" id="UP000192731"/>
    </source>
</evidence>
<keyword evidence="4" id="KW-1185">Reference proteome</keyword>
<dbReference type="PANTHER" id="PTHR33269:SF17">
    <property type="entry name" value="NADH-UBIQUINONE OXIDOREDUCTASE CHAIN 6"/>
    <property type="match status" value="1"/>
</dbReference>
<comment type="catalytic activity">
    <reaction evidence="2">
        <text>a quinone + NADH + 5 H(+)(in) = a quinol + NAD(+) + 4 H(+)(out)</text>
        <dbReference type="Rhea" id="RHEA:57888"/>
        <dbReference type="ChEBI" id="CHEBI:15378"/>
        <dbReference type="ChEBI" id="CHEBI:24646"/>
        <dbReference type="ChEBI" id="CHEBI:57540"/>
        <dbReference type="ChEBI" id="CHEBI:57945"/>
        <dbReference type="ChEBI" id="CHEBI:132124"/>
    </reaction>
</comment>
<evidence type="ECO:0000313" key="3">
    <source>
        <dbReference type="EMBL" id="SMB93913.1"/>
    </source>
</evidence>
<feature type="transmembrane region" description="Helical" evidence="2">
    <location>
        <begin position="137"/>
        <end position="159"/>
    </location>
</feature>
<comment type="subcellular location">
    <subcellularLocation>
        <location evidence="2">Cell membrane</location>
        <topology evidence="2">Multi-pass membrane protein</topology>
    </subcellularLocation>
</comment>
<keyword evidence="2" id="KW-0812">Transmembrane</keyword>
<dbReference type="Proteomes" id="UP000192731">
    <property type="component" value="Unassembled WGS sequence"/>
</dbReference>
<dbReference type="GO" id="GO:0005886">
    <property type="term" value="C:plasma membrane"/>
    <property type="evidence" value="ECO:0007669"/>
    <property type="project" value="UniProtKB-SubCell"/>
</dbReference>
<feature type="transmembrane region" description="Helical" evidence="2">
    <location>
        <begin position="6"/>
        <end position="23"/>
    </location>
</feature>